<dbReference type="GO" id="GO:0008324">
    <property type="term" value="F:monoatomic cation transmembrane transporter activity"/>
    <property type="evidence" value="ECO:0007669"/>
    <property type="project" value="InterPro"/>
</dbReference>
<keyword evidence="2" id="KW-0813">Transport</keyword>
<proteinExistence type="predicted"/>
<dbReference type="EMBL" id="LR214986">
    <property type="protein sequence ID" value="VEU64877.1"/>
    <property type="molecule type" value="Genomic_DNA"/>
</dbReference>
<keyword evidence="6" id="KW-0406">Ion transport</keyword>
<sequence length="609" mass="69021">MKLLECLKKVLNKKTISKASDKWYTYLKSVSRVKYLLIVYFLIILFSSFLLWSPITQQKPPLNWNSGENYVNALFTTASAFSDTGLVVKNTYSHWNVLGQAIIAILILSGGIGIFSLKFFIINILFKKQVTTLYTLKMIQSERGHDDVNKVSSIIRSSVRFILTTSLISGFGMTIYFYFAEPSATYGINKLINGEFINPRYDLAAAFRFGFFHTISAINNAGFDIISGNSLMPYYNNITLQIWFIILLIIGGLGYPTLYDIYRYIRHKVKRKKTKYHFSLFTKVSTITYFLVFLIGFLVLIGFETTSKSVDSLWNRVYVPDQLIHNYAKWVETFNEYGIKSDDKSIEVYNQILYLSKQIKENSYIDQNLLTTNVAKKLYSIVNQEIPNVGNLAQYLKQGTMYGNQWQKIFSLIFTSFSSRSAGFATVDVSHFSRGSIMLITLMMIIGAAPASTGGGIRTTTFAILILSMFSVILNTKKVRIFKRTIEPRTVFMSGQVFVIALIILIVSTLICFSSFDSHAGKIITHGVSSIDNYNIYGTEHVWFEVASAFGTTGLSVGITKEFNIVSKITLIFVMFIGQFGISSTLLVWRSKKSNKRNYEYVTADIVIG</sequence>
<feature type="transmembrane region" description="Helical" evidence="8">
    <location>
        <begin position="497"/>
        <end position="516"/>
    </location>
</feature>
<evidence type="ECO:0000256" key="2">
    <source>
        <dbReference type="ARBA" id="ARBA00022448"/>
    </source>
</evidence>
<feature type="transmembrane region" description="Helical" evidence="8">
    <location>
        <begin position="240"/>
        <end position="259"/>
    </location>
</feature>
<evidence type="ECO:0000256" key="5">
    <source>
        <dbReference type="ARBA" id="ARBA00022989"/>
    </source>
</evidence>
<dbReference type="PANTHER" id="PTHR32024:SF1">
    <property type="entry name" value="KTR SYSTEM POTASSIUM UPTAKE PROTEIN B"/>
    <property type="match status" value="1"/>
</dbReference>
<comment type="subcellular location">
    <subcellularLocation>
        <location evidence="1">Cell membrane</location>
        <topology evidence="1">Multi-pass membrane protein</topology>
    </subcellularLocation>
</comment>
<evidence type="ECO:0000313" key="10">
    <source>
        <dbReference type="Proteomes" id="UP000289506"/>
    </source>
</evidence>
<dbReference type="GO" id="GO:0005886">
    <property type="term" value="C:plasma membrane"/>
    <property type="evidence" value="ECO:0007669"/>
    <property type="project" value="UniProtKB-SubCell"/>
</dbReference>
<feature type="transmembrane region" description="Helical" evidence="8">
    <location>
        <begin position="280"/>
        <end position="303"/>
    </location>
</feature>
<feature type="transmembrane region" description="Helical" evidence="8">
    <location>
        <begin position="35"/>
        <end position="55"/>
    </location>
</feature>
<keyword evidence="5 8" id="KW-1133">Transmembrane helix</keyword>
<dbReference type="Pfam" id="PF02386">
    <property type="entry name" value="TrkH"/>
    <property type="match status" value="2"/>
</dbReference>
<organism evidence="9 10">
    <name type="scientific">Mycoplasmopsis cynos</name>
    <dbReference type="NCBI Taxonomy" id="171284"/>
    <lineage>
        <taxon>Bacteria</taxon>
        <taxon>Bacillati</taxon>
        <taxon>Mycoplasmatota</taxon>
        <taxon>Mycoplasmoidales</taxon>
        <taxon>Metamycoplasmataceae</taxon>
        <taxon>Mycoplasmopsis</taxon>
    </lineage>
</organism>
<evidence type="ECO:0000256" key="8">
    <source>
        <dbReference type="SAM" id="Phobius"/>
    </source>
</evidence>
<reference evidence="9 10" key="1">
    <citation type="submission" date="2019-01" db="EMBL/GenBank/DDBJ databases">
        <authorList>
            <consortium name="Pathogen Informatics"/>
        </authorList>
    </citation>
    <scope>NUCLEOTIDE SEQUENCE [LARGE SCALE GENOMIC DNA]</scope>
    <source>
        <strain evidence="9 10">NCTC10142</strain>
        <plasmid evidence="10">13</plasmid>
    </source>
</reference>
<gene>
    <name evidence="9" type="primary">ktrB</name>
    <name evidence="9" type="ORF">NCTC10142_00643</name>
</gene>
<evidence type="ECO:0000256" key="4">
    <source>
        <dbReference type="ARBA" id="ARBA00022692"/>
    </source>
</evidence>
<dbReference type="GO" id="GO:0030001">
    <property type="term" value="P:metal ion transport"/>
    <property type="evidence" value="ECO:0007669"/>
    <property type="project" value="UniProtKB-ARBA"/>
</dbReference>
<dbReference type="RefSeq" id="WP_129720712.1">
    <property type="nucleotide sequence ID" value="NZ_LR214986.1"/>
</dbReference>
<geneLocation type="plasmid" evidence="9 10">
    <name>13</name>
</geneLocation>
<name>A0A449AIR1_9BACT</name>
<dbReference type="AlphaFoldDB" id="A0A449AIR1"/>
<evidence type="ECO:0000313" key="9">
    <source>
        <dbReference type="EMBL" id="VEU64877.1"/>
    </source>
</evidence>
<accession>A0A449AIR1</accession>
<evidence type="ECO:0000256" key="3">
    <source>
        <dbReference type="ARBA" id="ARBA00022475"/>
    </source>
</evidence>
<keyword evidence="9" id="KW-0614">Plasmid</keyword>
<feature type="transmembrane region" description="Helical" evidence="8">
    <location>
        <begin position="569"/>
        <end position="589"/>
    </location>
</feature>
<keyword evidence="4 8" id="KW-0812">Transmembrane</keyword>
<evidence type="ECO:0000256" key="1">
    <source>
        <dbReference type="ARBA" id="ARBA00004651"/>
    </source>
</evidence>
<dbReference type="PANTHER" id="PTHR32024">
    <property type="entry name" value="TRK SYSTEM POTASSIUM UPTAKE PROTEIN TRKG-RELATED"/>
    <property type="match status" value="1"/>
</dbReference>
<keyword evidence="3" id="KW-1003">Cell membrane</keyword>
<dbReference type="Proteomes" id="UP000289506">
    <property type="component" value="Plasmid 13"/>
</dbReference>
<feature type="transmembrane region" description="Helical" evidence="8">
    <location>
        <begin position="101"/>
        <end position="126"/>
    </location>
</feature>
<protein>
    <submittedName>
        <fullName evidence="9">Ktr system potassium uptake protein B</fullName>
    </submittedName>
</protein>
<dbReference type="InterPro" id="IPR003445">
    <property type="entry name" value="Cat_transpt"/>
</dbReference>
<keyword evidence="7 8" id="KW-0472">Membrane</keyword>
<evidence type="ECO:0000256" key="7">
    <source>
        <dbReference type="ARBA" id="ARBA00023136"/>
    </source>
</evidence>
<feature type="transmembrane region" description="Helical" evidence="8">
    <location>
        <begin position="159"/>
        <end position="179"/>
    </location>
</feature>
<feature type="transmembrane region" description="Helical" evidence="8">
    <location>
        <begin position="459"/>
        <end position="476"/>
    </location>
</feature>
<evidence type="ECO:0000256" key="6">
    <source>
        <dbReference type="ARBA" id="ARBA00023065"/>
    </source>
</evidence>